<dbReference type="InterPro" id="IPR029063">
    <property type="entry name" value="SAM-dependent_MTases_sf"/>
</dbReference>
<keyword evidence="1 4" id="KW-0808">Transferase</keyword>
<sequence>MTTTASEWNERYSASGRVWSGQPNGLLVQEVEGLSPGAALDVGAGEGADAVWLASHGWQVTAVDISSVAIARARSAGEDAGVDVTWLVSDIADVSGQFDLVSAFYPSVPKGTDMFQHICNLVAPGGTLLFVHHVPPSRVPDGQGGHGHHSHGGPHGHGQHKGPDFNKFMSVADARAALGEGWDVVKDDVVARHLSCGAGAHHRLDGILRAVRLEPTA</sequence>
<protein>
    <submittedName>
        <fullName evidence="4">Class I SAM-dependent methyltransferase</fullName>
    </submittedName>
</protein>
<proteinExistence type="predicted"/>
<dbReference type="Gene3D" id="3.40.50.150">
    <property type="entry name" value="Vaccinia Virus protein VP39"/>
    <property type="match status" value="1"/>
</dbReference>
<dbReference type="InterPro" id="IPR041698">
    <property type="entry name" value="Methyltransf_25"/>
</dbReference>
<evidence type="ECO:0000313" key="4">
    <source>
        <dbReference type="EMBL" id="AZR06714.1"/>
    </source>
</evidence>
<dbReference type="CDD" id="cd02440">
    <property type="entry name" value="AdoMet_MTases"/>
    <property type="match status" value="1"/>
</dbReference>
<name>A0A2S0RL99_9ACTO</name>
<dbReference type="EMBL" id="CP033905">
    <property type="protein sequence ID" value="AZR06714.1"/>
    <property type="molecule type" value="Genomic_DNA"/>
</dbReference>
<organism evidence="4 5">
    <name type="scientific">Trueperella pyogenes</name>
    <dbReference type="NCBI Taxonomy" id="1661"/>
    <lineage>
        <taxon>Bacteria</taxon>
        <taxon>Bacillati</taxon>
        <taxon>Actinomycetota</taxon>
        <taxon>Actinomycetes</taxon>
        <taxon>Actinomycetales</taxon>
        <taxon>Actinomycetaceae</taxon>
        <taxon>Trueperella</taxon>
    </lineage>
</organism>
<dbReference type="GO" id="GO:0032259">
    <property type="term" value="P:methylation"/>
    <property type="evidence" value="ECO:0007669"/>
    <property type="project" value="UniProtKB-KW"/>
</dbReference>
<dbReference type="STRING" id="1661.CQ11_05465"/>
<dbReference type="PANTHER" id="PTHR43861:SF3">
    <property type="entry name" value="PUTATIVE (AFU_ORTHOLOGUE AFUA_2G14390)-RELATED"/>
    <property type="match status" value="1"/>
</dbReference>
<feature type="compositionally biased region" description="Basic residues" evidence="2">
    <location>
        <begin position="146"/>
        <end position="160"/>
    </location>
</feature>
<reference evidence="4 5" key="1">
    <citation type="submission" date="2018-11" db="EMBL/GenBank/DDBJ databases">
        <title>Multidrug-resistant genes are associated with an 42-kb island TGI1 carrying a complex class 1 integron in a Trueperella pyogenes.</title>
        <authorList>
            <person name="Dong W."/>
        </authorList>
    </citation>
    <scope>NUCLEOTIDE SEQUENCE [LARGE SCALE GENOMIC DNA]</scope>
    <source>
        <strain evidence="4 5">TP4</strain>
    </source>
</reference>
<dbReference type="Proteomes" id="UP000275951">
    <property type="component" value="Chromosome"/>
</dbReference>
<evidence type="ECO:0000256" key="1">
    <source>
        <dbReference type="ARBA" id="ARBA00022679"/>
    </source>
</evidence>
<feature type="domain" description="Methyltransferase" evidence="3">
    <location>
        <begin position="40"/>
        <end position="126"/>
    </location>
</feature>
<evidence type="ECO:0000313" key="5">
    <source>
        <dbReference type="Proteomes" id="UP000275951"/>
    </source>
</evidence>
<dbReference type="SUPFAM" id="SSF53335">
    <property type="entry name" value="S-adenosyl-L-methionine-dependent methyltransferases"/>
    <property type="match status" value="1"/>
</dbReference>
<gene>
    <name evidence="4" type="ORF">EBQ10_04985</name>
</gene>
<feature type="region of interest" description="Disordered" evidence="2">
    <location>
        <begin position="137"/>
        <end position="165"/>
    </location>
</feature>
<evidence type="ECO:0000256" key="2">
    <source>
        <dbReference type="SAM" id="MobiDB-lite"/>
    </source>
</evidence>
<accession>A0A2S0RL99</accession>
<dbReference type="AlphaFoldDB" id="A0A2S0RL99"/>
<dbReference type="PANTHER" id="PTHR43861">
    <property type="entry name" value="TRANS-ACONITATE 2-METHYLTRANSFERASE-RELATED"/>
    <property type="match status" value="1"/>
</dbReference>
<evidence type="ECO:0000259" key="3">
    <source>
        <dbReference type="Pfam" id="PF13649"/>
    </source>
</evidence>
<dbReference type="GO" id="GO:0008168">
    <property type="term" value="F:methyltransferase activity"/>
    <property type="evidence" value="ECO:0007669"/>
    <property type="project" value="UniProtKB-KW"/>
</dbReference>
<keyword evidence="4" id="KW-0489">Methyltransferase</keyword>
<dbReference type="Pfam" id="PF13649">
    <property type="entry name" value="Methyltransf_25"/>
    <property type="match status" value="1"/>
</dbReference>
<dbReference type="RefSeq" id="WP_108251554.1">
    <property type="nucleotide sequence ID" value="NZ_CP028833.1"/>
</dbReference>